<dbReference type="EMBL" id="QSEP01000002">
    <property type="protein sequence ID" value="RGZ86612.1"/>
    <property type="molecule type" value="Genomic_DNA"/>
</dbReference>
<feature type="compositionally biased region" description="Basic and acidic residues" evidence="1">
    <location>
        <begin position="333"/>
        <end position="362"/>
    </location>
</feature>
<sequence length="556" mass="61415">MKKMKLSAKAVLSLVLSAVLFCMPGLGFAMNGNYAVSVHAEDTEPESSSEENRTENDTEQETESGSEENSTEEDTVSGGEVKEPECTCEDKCGAYEYDHNCEVCVKDYKLCAYKKPNVTIQINQPDGWHNDKATVTFTVADVAHTGNFEIAKIQAKVGQNGSWTDVTEDRKLEISENCTVYVQVTDQKGNTYERSRAIKCFDTTKPTLNAAVSDGLLSVQVHDTDSGAKAVYVSGYEFTDLTNGTLNIRLQQFDAGYEYFTISAMDNAGNMSEVYKTKNPYYKDPADESDENPAEQLPVNAEATKPGSATGTVTEHTKTDSNGNTSSQTNPAEQKKQAMAEADASEKAENENKESKQSEQGKEFYTIQTASDKVFYLIIDRDGEEEMVYFLTEITENDLLNTTSDNSETLPKNSAALESAIPTSESALPNNNAEQGNKQEEDTEGTEEDTESTGEPEETEVKEQANPMISYILMGGLAVAVIGGAYYFKVVRKKKEDFIEDEDEDEEDNEDYENEDEESEDCSDDDSLRNRRKNNAVSDSRKAKCGTVNCQGAWCR</sequence>
<accession>A0A413Q1S5</accession>
<dbReference type="AlphaFoldDB" id="A0A413Q1S5"/>
<feature type="compositionally biased region" description="Acidic residues" evidence="1">
    <location>
        <begin position="499"/>
        <end position="525"/>
    </location>
</feature>
<keyword evidence="3" id="KW-0732">Signal</keyword>
<keyword evidence="2" id="KW-1133">Transmembrane helix</keyword>
<feature type="domain" description="Mobile element protein CD1107-like" evidence="4">
    <location>
        <begin position="357"/>
        <end position="496"/>
    </location>
</feature>
<dbReference type="RefSeq" id="WP_118328939.1">
    <property type="nucleotide sequence ID" value="NZ_QSEP01000002.1"/>
</dbReference>
<feature type="region of interest" description="Disordered" evidence="1">
    <location>
        <begin position="423"/>
        <end position="464"/>
    </location>
</feature>
<evidence type="ECO:0000259" key="4">
    <source>
        <dbReference type="Pfam" id="PF14283"/>
    </source>
</evidence>
<feature type="region of interest" description="Disordered" evidence="1">
    <location>
        <begin position="499"/>
        <end position="542"/>
    </location>
</feature>
<name>A0A413Q1S5_9FIRM</name>
<feature type="compositionally biased region" description="Polar residues" evidence="1">
    <location>
        <begin position="423"/>
        <end position="436"/>
    </location>
</feature>
<keyword evidence="2" id="KW-0472">Membrane</keyword>
<proteinExistence type="predicted"/>
<keyword evidence="2" id="KW-0812">Transmembrane</keyword>
<evidence type="ECO:0000256" key="2">
    <source>
        <dbReference type="SAM" id="Phobius"/>
    </source>
</evidence>
<feature type="region of interest" description="Disordered" evidence="1">
    <location>
        <begin position="300"/>
        <end position="364"/>
    </location>
</feature>
<dbReference type="Pfam" id="PF14283">
    <property type="entry name" value="CD1107-like"/>
    <property type="match status" value="1"/>
</dbReference>
<gene>
    <name evidence="5" type="ORF">DW972_01095</name>
</gene>
<feature type="chain" id="PRO_5019248508" evidence="3">
    <location>
        <begin position="30"/>
        <end position="556"/>
    </location>
</feature>
<dbReference type="InterPro" id="IPR025376">
    <property type="entry name" value="CD1107-like_dom"/>
</dbReference>
<dbReference type="Proteomes" id="UP000286561">
    <property type="component" value="Unassembled WGS sequence"/>
</dbReference>
<protein>
    <submittedName>
        <fullName evidence="5">DUF4366 domain-containing protein</fullName>
    </submittedName>
</protein>
<evidence type="ECO:0000256" key="3">
    <source>
        <dbReference type="SAM" id="SignalP"/>
    </source>
</evidence>
<evidence type="ECO:0000313" key="5">
    <source>
        <dbReference type="EMBL" id="RGZ86612.1"/>
    </source>
</evidence>
<feature type="compositionally biased region" description="Acidic residues" evidence="1">
    <location>
        <begin position="57"/>
        <end position="75"/>
    </location>
</feature>
<feature type="compositionally biased region" description="Acidic residues" evidence="1">
    <location>
        <begin position="441"/>
        <end position="460"/>
    </location>
</feature>
<feature type="transmembrane region" description="Helical" evidence="2">
    <location>
        <begin position="468"/>
        <end position="488"/>
    </location>
</feature>
<comment type="caution">
    <text evidence="5">The sequence shown here is derived from an EMBL/GenBank/DDBJ whole genome shotgun (WGS) entry which is preliminary data.</text>
</comment>
<evidence type="ECO:0000313" key="6">
    <source>
        <dbReference type="Proteomes" id="UP000286561"/>
    </source>
</evidence>
<reference evidence="5 6" key="1">
    <citation type="submission" date="2018-08" db="EMBL/GenBank/DDBJ databases">
        <title>A genome reference for cultivated species of the human gut microbiota.</title>
        <authorList>
            <person name="Zou Y."/>
            <person name="Xue W."/>
            <person name="Luo G."/>
        </authorList>
    </citation>
    <scope>NUCLEOTIDE SEQUENCE [LARGE SCALE GENOMIC DNA]</scope>
    <source>
        <strain evidence="5 6">AM48-23BH</strain>
    </source>
</reference>
<feature type="compositionally biased region" description="Polar residues" evidence="1">
    <location>
        <begin position="307"/>
        <end position="332"/>
    </location>
</feature>
<feature type="signal peptide" evidence="3">
    <location>
        <begin position="1"/>
        <end position="29"/>
    </location>
</feature>
<organism evidence="5 6">
    <name type="scientific">Anaerobutyricum hallii</name>
    <dbReference type="NCBI Taxonomy" id="39488"/>
    <lineage>
        <taxon>Bacteria</taxon>
        <taxon>Bacillati</taxon>
        <taxon>Bacillota</taxon>
        <taxon>Clostridia</taxon>
        <taxon>Lachnospirales</taxon>
        <taxon>Lachnospiraceae</taxon>
        <taxon>Anaerobutyricum</taxon>
    </lineage>
</organism>
<feature type="region of interest" description="Disordered" evidence="1">
    <location>
        <begin position="39"/>
        <end position="83"/>
    </location>
</feature>
<evidence type="ECO:0000256" key="1">
    <source>
        <dbReference type="SAM" id="MobiDB-lite"/>
    </source>
</evidence>